<sequence>MGFSAQLLGLLMLWVPAHAPAICGPVSYSSLSLESGAGGQGGPIKVRGHDHMMVHNGTK</sequence>
<dbReference type="Proteomes" id="UP000011518">
    <property type="component" value="Unassembled WGS sequence"/>
</dbReference>
<accession>L9JQS5</accession>
<dbReference type="InParanoid" id="L9JQS5"/>
<evidence type="ECO:0000256" key="1">
    <source>
        <dbReference type="SAM" id="SignalP"/>
    </source>
</evidence>
<reference evidence="3" key="1">
    <citation type="submission" date="2012-07" db="EMBL/GenBank/DDBJ databases">
        <title>Genome of the Chinese tree shrew, a rising model animal genetically related to primates.</title>
        <authorList>
            <person name="Zhang G."/>
            <person name="Fan Y."/>
            <person name="Yao Y."/>
            <person name="Huang Z."/>
        </authorList>
    </citation>
    <scope>NUCLEOTIDE SEQUENCE [LARGE SCALE GENOMIC DNA]</scope>
</reference>
<dbReference type="EMBL" id="KB320971">
    <property type="protein sequence ID" value="ELW51497.1"/>
    <property type="molecule type" value="Genomic_DNA"/>
</dbReference>
<evidence type="ECO:0000313" key="3">
    <source>
        <dbReference type="Proteomes" id="UP000011518"/>
    </source>
</evidence>
<keyword evidence="1" id="KW-0732">Signal</keyword>
<protein>
    <submittedName>
        <fullName evidence="2">Uncharacterized protein</fullName>
    </submittedName>
</protein>
<gene>
    <name evidence="2" type="ORF">TREES_T100021703</name>
</gene>
<dbReference type="AlphaFoldDB" id="L9JQS5"/>
<evidence type="ECO:0000313" key="2">
    <source>
        <dbReference type="EMBL" id="ELW51497.1"/>
    </source>
</evidence>
<feature type="signal peptide" evidence="1">
    <location>
        <begin position="1"/>
        <end position="19"/>
    </location>
</feature>
<proteinExistence type="predicted"/>
<name>L9JQS5_TUPCH</name>
<reference evidence="3" key="2">
    <citation type="journal article" date="2013" name="Nat. Commun.">
        <title>Genome of the Chinese tree shrew.</title>
        <authorList>
            <person name="Fan Y."/>
            <person name="Huang Z.Y."/>
            <person name="Cao C.C."/>
            <person name="Chen C.S."/>
            <person name="Chen Y.X."/>
            <person name="Fan D.D."/>
            <person name="He J."/>
            <person name="Hou H.L."/>
            <person name="Hu L."/>
            <person name="Hu X.T."/>
            <person name="Jiang X.T."/>
            <person name="Lai R."/>
            <person name="Lang Y.S."/>
            <person name="Liang B."/>
            <person name="Liao S.G."/>
            <person name="Mu D."/>
            <person name="Ma Y.Y."/>
            <person name="Niu Y.Y."/>
            <person name="Sun X.Q."/>
            <person name="Xia J.Q."/>
            <person name="Xiao J."/>
            <person name="Xiong Z.Q."/>
            <person name="Xu L."/>
            <person name="Yang L."/>
            <person name="Zhang Y."/>
            <person name="Zhao W."/>
            <person name="Zhao X.D."/>
            <person name="Zheng Y.T."/>
            <person name="Zhou J.M."/>
            <person name="Zhu Y.B."/>
            <person name="Zhang G.J."/>
            <person name="Wang J."/>
            <person name="Yao Y.G."/>
        </authorList>
    </citation>
    <scope>NUCLEOTIDE SEQUENCE [LARGE SCALE GENOMIC DNA]</scope>
</reference>
<organism evidence="2 3">
    <name type="scientific">Tupaia chinensis</name>
    <name type="common">Chinese tree shrew</name>
    <name type="synonym">Tupaia belangeri chinensis</name>
    <dbReference type="NCBI Taxonomy" id="246437"/>
    <lineage>
        <taxon>Eukaryota</taxon>
        <taxon>Metazoa</taxon>
        <taxon>Chordata</taxon>
        <taxon>Craniata</taxon>
        <taxon>Vertebrata</taxon>
        <taxon>Euteleostomi</taxon>
        <taxon>Mammalia</taxon>
        <taxon>Eutheria</taxon>
        <taxon>Euarchontoglires</taxon>
        <taxon>Scandentia</taxon>
        <taxon>Tupaiidae</taxon>
        <taxon>Tupaia</taxon>
    </lineage>
</organism>
<keyword evidence="3" id="KW-1185">Reference proteome</keyword>
<feature type="chain" id="PRO_5003999244" evidence="1">
    <location>
        <begin position="20"/>
        <end position="59"/>
    </location>
</feature>